<dbReference type="RefSeq" id="WP_204131621.1">
    <property type="nucleotide sequence ID" value="NZ_JAFDVD010000013.1"/>
</dbReference>
<dbReference type="InterPro" id="IPR010502">
    <property type="entry name" value="Carb-bd_dom_fam9"/>
</dbReference>
<feature type="domain" description="Carbohydrate-binding" evidence="4">
    <location>
        <begin position="612"/>
        <end position="800"/>
    </location>
</feature>
<dbReference type="SUPFAM" id="SSF49344">
    <property type="entry name" value="CBD9-like"/>
    <property type="match status" value="1"/>
</dbReference>
<dbReference type="CDD" id="cd09619">
    <property type="entry name" value="CBM9_like_4"/>
    <property type="match status" value="1"/>
</dbReference>
<sequence length="935" mass="96783">MTRFTSRPRASARRAATLAVAAALALTGAGAAGAATAGDHDGHGGHDGHGSSAPPHATTSAGRPVDLGALFIGAHPDDEAGSLSAFGEWGHENGLRTGVVTVTRGEGGGNAVGPEEGPPLGLLREKEERSAVGRAGITEVFNLDEVDFFYTVSDALTQQVWDHDQVLGKVVRVIRQTRPEILFTMDPAPSPGNHGNHQDAARLATEAFEAAADPKRFPEQIRSEGLHPWAPAKLLNRGTATAPTGSQCMAQLTPKDPTQTVYGVWAGAKAADGRTWAAVERDAQRQYASQGWAGFPDVPTDPAQIGCDLFRQIDSRVPFAEPGTAAAQRPSSALAGATVQQKGAVPLGTGLRVTTDRFGVLAGAPFTATVSVTAPKRALPGSSVALDLPEGWTARGDGRLGTVKPGRTVTRSFRVTPAADATASERQRIAARLSTRVGAGYSDRVVEVVPTVTARPQLLPQVAAFEDWAPAVAHQPQLSGTVTPVLSLPSGGTREVRVDLHSNGTREDAGTVSLDLPAGFSAEPASAPYGPLAAGADGSVTFTVTNTDASLPTSNAGGTPGAAAGDYAYSIVTTTRAGTATTSAALELVPTTTIEQASAAPVVDGVESSGEYPGEELDLSRLWEGTACSSAADCSATGKVAWHDDTLNVLVHVTDDVLGTKLAAADCKRHWRTDSVEIAVDPRGDSENTSTTFKAAVLPVTAEGTACGLRDADNHQGPAAETAPGMKVASVVNQPYDGYTVEVSIPMSELPGAVDPEHLGLDVFVYDSDTQDKTGQTRIGWSTWGGVQGDPYRWGVATLPGYTPPAGRPTEAPEPVIPLTALSSLDSPPSLAQAVRVDVPLAGDPASRSTDAGWVEKASAGRSSVTARLRANAAGTAHVVVVNRDGTVGTRTVEVRAGRPEVKVTLDRALGRDAKVYVGWLDRRGGTLASVARVR</sequence>
<dbReference type="InterPro" id="IPR003737">
    <property type="entry name" value="GlcNAc_PI_deacetylase-related"/>
</dbReference>
<dbReference type="Pfam" id="PF06452">
    <property type="entry name" value="CBM9_1"/>
    <property type="match status" value="1"/>
</dbReference>
<keyword evidence="7" id="KW-1185">Reference proteome</keyword>
<feature type="compositionally biased region" description="Basic and acidic residues" evidence="2">
    <location>
        <begin position="38"/>
        <end position="49"/>
    </location>
</feature>
<evidence type="ECO:0000259" key="5">
    <source>
        <dbReference type="Pfam" id="PF10633"/>
    </source>
</evidence>
<keyword evidence="3" id="KW-0732">Signal</keyword>
<dbReference type="SUPFAM" id="SSF102588">
    <property type="entry name" value="LmbE-like"/>
    <property type="match status" value="1"/>
</dbReference>
<dbReference type="Gene3D" id="2.60.40.1190">
    <property type="match status" value="1"/>
</dbReference>
<feature type="domain" description="Alpha-galactosidase NEW3" evidence="5">
    <location>
        <begin position="362"/>
        <end position="432"/>
    </location>
</feature>
<evidence type="ECO:0000313" key="7">
    <source>
        <dbReference type="Proteomes" id="UP001430172"/>
    </source>
</evidence>
<feature type="chain" id="PRO_5045089523" evidence="3">
    <location>
        <begin position="35"/>
        <end position="935"/>
    </location>
</feature>
<keyword evidence="1" id="KW-0862">Zinc</keyword>
<dbReference type="EMBL" id="JAFDVD010000013">
    <property type="protein sequence ID" value="MBM6401144.1"/>
    <property type="molecule type" value="Genomic_DNA"/>
</dbReference>
<dbReference type="PANTHER" id="PTHR12993:SF26">
    <property type="entry name" value="1D-MYO-INOSITOL 2-ACETAMIDO-2-DEOXY-ALPHA-D-GLUCOPYRANOSIDE DEACETYLASE"/>
    <property type="match status" value="1"/>
</dbReference>
<reference evidence="6" key="1">
    <citation type="submission" date="2021-02" db="EMBL/GenBank/DDBJ databases">
        <title>Phycicoccus sp. MQZ13P-5T, whole genome shotgun sequence.</title>
        <authorList>
            <person name="Tuo L."/>
        </authorList>
    </citation>
    <scope>NUCLEOTIDE SEQUENCE</scope>
    <source>
        <strain evidence="6">MQZ13P-5</strain>
    </source>
</reference>
<comment type="caution">
    <text evidence="6">The sequence shown here is derived from an EMBL/GenBank/DDBJ whole genome shotgun (WGS) entry which is preliminary data.</text>
</comment>
<dbReference type="Pfam" id="PF02585">
    <property type="entry name" value="PIG-L"/>
    <property type="match status" value="1"/>
</dbReference>
<gene>
    <name evidence="6" type="ORF">JQN70_12150</name>
</gene>
<dbReference type="InterPro" id="IPR018905">
    <property type="entry name" value="A-galactase_NEW3"/>
</dbReference>
<dbReference type="Gene3D" id="2.60.40.10">
    <property type="entry name" value="Immunoglobulins"/>
    <property type="match status" value="1"/>
</dbReference>
<dbReference type="InterPro" id="IPR024078">
    <property type="entry name" value="LmbE-like_dom_sf"/>
</dbReference>
<dbReference type="Proteomes" id="UP001430172">
    <property type="component" value="Unassembled WGS sequence"/>
</dbReference>
<feature type="region of interest" description="Disordered" evidence="2">
    <location>
        <begin position="33"/>
        <end position="63"/>
    </location>
</feature>
<accession>A0ABS2CMN8</accession>
<name>A0ABS2CMN8_9MICO</name>
<feature type="signal peptide" evidence="3">
    <location>
        <begin position="1"/>
        <end position="34"/>
    </location>
</feature>
<organism evidence="6 7">
    <name type="scientific">Phycicoccus sonneratiae</name>
    <dbReference type="NCBI Taxonomy" id="2807628"/>
    <lineage>
        <taxon>Bacteria</taxon>
        <taxon>Bacillati</taxon>
        <taxon>Actinomycetota</taxon>
        <taxon>Actinomycetes</taxon>
        <taxon>Micrococcales</taxon>
        <taxon>Intrasporangiaceae</taxon>
        <taxon>Phycicoccus</taxon>
    </lineage>
</organism>
<protein>
    <submittedName>
        <fullName evidence="6">PIG-L family deacetylase</fullName>
    </submittedName>
</protein>
<proteinExistence type="predicted"/>
<evidence type="ECO:0000256" key="3">
    <source>
        <dbReference type="SAM" id="SignalP"/>
    </source>
</evidence>
<dbReference type="Pfam" id="PF10633">
    <property type="entry name" value="NPCBM_assoc"/>
    <property type="match status" value="1"/>
</dbReference>
<evidence type="ECO:0000259" key="4">
    <source>
        <dbReference type="Pfam" id="PF06452"/>
    </source>
</evidence>
<dbReference type="InterPro" id="IPR013783">
    <property type="entry name" value="Ig-like_fold"/>
</dbReference>
<dbReference type="Gene3D" id="3.40.50.10320">
    <property type="entry name" value="LmbE-like"/>
    <property type="match status" value="1"/>
</dbReference>
<dbReference type="PANTHER" id="PTHR12993">
    <property type="entry name" value="N-ACETYLGLUCOSAMINYL-PHOSPHATIDYLINOSITOL DE-N-ACETYLASE-RELATED"/>
    <property type="match status" value="1"/>
</dbReference>
<evidence type="ECO:0000256" key="2">
    <source>
        <dbReference type="SAM" id="MobiDB-lite"/>
    </source>
</evidence>
<evidence type="ECO:0000256" key="1">
    <source>
        <dbReference type="ARBA" id="ARBA00022833"/>
    </source>
</evidence>
<evidence type="ECO:0000313" key="6">
    <source>
        <dbReference type="EMBL" id="MBM6401144.1"/>
    </source>
</evidence>